<gene>
    <name evidence="2" type="ORF">GEAMG1_0211</name>
</gene>
<accession>A0ABM9D6L1</accession>
<name>A0ABM9D6L1_9BACT</name>
<organism evidence="2 3">
    <name type="scientific">Trichlorobacter ammonificans</name>
    <dbReference type="NCBI Taxonomy" id="2916410"/>
    <lineage>
        <taxon>Bacteria</taxon>
        <taxon>Pseudomonadati</taxon>
        <taxon>Thermodesulfobacteriota</taxon>
        <taxon>Desulfuromonadia</taxon>
        <taxon>Geobacterales</taxon>
        <taxon>Geobacteraceae</taxon>
        <taxon>Trichlorobacter</taxon>
    </lineage>
</organism>
<dbReference type="RefSeq" id="WP_305731006.1">
    <property type="nucleotide sequence ID" value="NZ_OW150024.1"/>
</dbReference>
<feature type="region of interest" description="Disordered" evidence="1">
    <location>
        <begin position="20"/>
        <end position="40"/>
    </location>
</feature>
<reference evidence="2 3" key="1">
    <citation type="submission" date="2022-03" db="EMBL/GenBank/DDBJ databases">
        <authorList>
            <person name="Koch H."/>
        </authorList>
    </citation>
    <scope>NUCLEOTIDE SEQUENCE [LARGE SCALE GENOMIC DNA]</scope>
    <source>
        <strain evidence="2 3">G1</strain>
    </source>
</reference>
<evidence type="ECO:0000256" key="1">
    <source>
        <dbReference type="SAM" id="MobiDB-lite"/>
    </source>
</evidence>
<proteinExistence type="predicted"/>
<protein>
    <submittedName>
        <fullName evidence="2">Uncharacterized protein</fullName>
    </submittedName>
</protein>
<dbReference type="EMBL" id="OW150024">
    <property type="protein sequence ID" value="CAH2030033.1"/>
    <property type="molecule type" value="Genomic_DNA"/>
</dbReference>
<keyword evidence="3" id="KW-1185">Reference proteome</keyword>
<evidence type="ECO:0000313" key="3">
    <source>
        <dbReference type="Proteomes" id="UP001295463"/>
    </source>
</evidence>
<dbReference type="Proteomes" id="UP001295463">
    <property type="component" value="Chromosome"/>
</dbReference>
<evidence type="ECO:0000313" key="2">
    <source>
        <dbReference type="EMBL" id="CAH2030033.1"/>
    </source>
</evidence>
<sequence>MQTLIQRHITLSLPATRNSRAKMNHAPQARRTAAGSPMPTNVVTYSTGCTLMVREGP</sequence>